<feature type="compositionally biased region" description="Polar residues" evidence="1">
    <location>
        <begin position="43"/>
        <end position="55"/>
    </location>
</feature>
<proteinExistence type="predicted"/>
<feature type="region of interest" description="Disordered" evidence="1">
    <location>
        <begin position="24"/>
        <end position="56"/>
    </location>
</feature>
<dbReference type="AlphaFoldDB" id="A0A9P9WQA1"/>
<comment type="caution">
    <text evidence="2">The sequence shown here is derived from an EMBL/GenBank/DDBJ whole genome shotgun (WGS) entry which is preliminary data.</text>
</comment>
<evidence type="ECO:0000313" key="2">
    <source>
        <dbReference type="EMBL" id="KAI1874529.1"/>
    </source>
</evidence>
<dbReference type="Proteomes" id="UP000829685">
    <property type="component" value="Unassembled WGS sequence"/>
</dbReference>
<reference evidence="2" key="1">
    <citation type="submission" date="2021-03" db="EMBL/GenBank/DDBJ databases">
        <title>Revisited historic fungal species revealed as producer of novel bioactive compounds through whole genome sequencing and comparative genomics.</title>
        <authorList>
            <person name="Vignolle G.A."/>
            <person name="Hochenegger N."/>
            <person name="Mach R.L."/>
            <person name="Mach-Aigner A.R."/>
            <person name="Javad Rahimi M."/>
            <person name="Salim K.A."/>
            <person name="Chan C.M."/>
            <person name="Lim L.B.L."/>
            <person name="Cai F."/>
            <person name="Druzhinina I.S."/>
            <person name="U'Ren J.M."/>
            <person name="Derntl C."/>
        </authorList>
    </citation>
    <scope>NUCLEOTIDE SEQUENCE</scope>
    <source>
        <strain evidence="2">TUCIM 5799</strain>
    </source>
</reference>
<name>A0A9P9WQA1_9PEZI</name>
<accession>A0A9P9WQA1</accession>
<sequence>MASRAYREKRKQKLALLDQILKTENEEASTSPSESDDYKDTLSIPSSSRDTSQSPVPVHQNLVATTAWPSSSQTLASTASFASEPFENLWMHDYDRNNNLFENSHQFMTPFQPSNGTAAGTADRFPPSLASVSSLPTMPSISMDPMLAIPHTEPQLLEQQYPSSRKQQGRFEITCTSTTLLKVLYHNLKLRDGTRLAGAKTMHMSQVLGSSEPEVNILDYSTPN</sequence>
<keyword evidence="3" id="KW-1185">Reference proteome</keyword>
<protein>
    <submittedName>
        <fullName evidence="2">Uncharacterized protein</fullName>
    </submittedName>
</protein>
<evidence type="ECO:0000313" key="3">
    <source>
        <dbReference type="Proteomes" id="UP000829685"/>
    </source>
</evidence>
<gene>
    <name evidence="2" type="ORF">JX265_004737</name>
</gene>
<dbReference type="EMBL" id="JAFIMR010000009">
    <property type="protein sequence ID" value="KAI1874529.1"/>
    <property type="molecule type" value="Genomic_DNA"/>
</dbReference>
<organism evidence="2 3">
    <name type="scientific">Neoarthrinium moseri</name>
    <dbReference type="NCBI Taxonomy" id="1658444"/>
    <lineage>
        <taxon>Eukaryota</taxon>
        <taxon>Fungi</taxon>
        <taxon>Dikarya</taxon>
        <taxon>Ascomycota</taxon>
        <taxon>Pezizomycotina</taxon>
        <taxon>Sordariomycetes</taxon>
        <taxon>Xylariomycetidae</taxon>
        <taxon>Amphisphaeriales</taxon>
        <taxon>Apiosporaceae</taxon>
        <taxon>Neoarthrinium</taxon>
    </lineage>
</organism>
<evidence type="ECO:0000256" key="1">
    <source>
        <dbReference type="SAM" id="MobiDB-lite"/>
    </source>
</evidence>